<evidence type="ECO:0000256" key="4">
    <source>
        <dbReference type="ARBA" id="ARBA00022692"/>
    </source>
</evidence>
<evidence type="ECO:0000256" key="7">
    <source>
        <dbReference type="SAM" id="Phobius"/>
    </source>
</evidence>
<protein>
    <submittedName>
        <fullName evidence="9">MFS transporter</fullName>
    </submittedName>
</protein>
<evidence type="ECO:0000256" key="2">
    <source>
        <dbReference type="ARBA" id="ARBA00022448"/>
    </source>
</evidence>
<evidence type="ECO:0000256" key="6">
    <source>
        <dbReference type="ARBA" id="ARBA00023136"/>
    </source>
</evidence>
<comment type="subcellular location">
    <subcellularLocation>
        <location evidence="1">Cell membrane</location>
        <topology evidence="1">Multi-pass membrane protein</topology>
    </subcellularLocation>
</comment>
<dbReference type="InterPro" id="IPR020846">
    <property type="entry name" value="MFS_dom"/>
</dbReference>
<dbReference type="GO" id="GO:0005886">
    <property type="term" value="C:plasma membrane"/>
    <property type="evidence" value="ECO:0007669"/>
    <property type="project" value="UniProtKB-SubCell"/>
</dbReference>
<dbReference type="GO" id="GO:0022857">
    <property type="term" value="F:transmembrane transporter activity"/>
    <property type="evidence" value="ECO:0007669"/>
    <property type="project" value="InterPro"/>
</dbReference>
<evidence type="ECO:0000256" key="1">
    <source>
        <dbReference type="ARBA" id="ARBA00004651"/>
    </source>
</evidence>
<dbReference type="CDD" id="cd06173">
    <property type="entry name" value="MFS_MefA_like"/>
    <property type="match status" value="1"/>
</dbReference>
<evidence type="ECO:0000259" key="8">
    <source>
        <dbReference type="PROSITE" id="PS50850"/>
    </source>
</evidence>
<dbReference type="AlphaFoldDB" id="A0A7L4YPC4"/>
<feature type="transmembrane region" description="Helical" evidence="7">
    <location>
        <begin position="27"/>
        <end position="45"/>
    </location>
</feature>
<name>A0A7L4YPC4_9ACTN</name>
<keyword evidence="3" id="KW-1003">Cell membrane</keyword>
<feature type="transmembrane region" description="Helical" evidence="7">
    <location>
        <begin position="115"/>
        <end position="133"/>
    </location>
</feature>
<keyword evidence="6 7" id="KW-0472">Membrane</keyword>
<dbReference type="EMBL" id="CP047156">
    <property type="protein sequence ID" value="QHC01141.1"/>
    <property type="molecule type" value="Genomic_DNA"/>
</dbReference>
<feature type="transmembrane region" description="Helical" evidence="7">
    <location>
        <begin position="57"/>
        <end position="83"/>
    </location>
</feature>
<dbReference type="Pfam" id="PF05977">
    <property type="entry name" value="MFS_3"/>
    <property type="match status" value="1"/>
</dbReference>
<dbReference type="PANTHER" id="PTHR23513:SF11">
    <property type="entry name" value="STAPHYLOFERRIN A TRANSPORTER"/>
    <property type="match status" value="1"/>
</dbReference>
<sequence length="447" mass="48132">MTTAQTSREAGGKFGVFRSLRYRNYRLYATGAIMSNIGTWMQRIAQDWLVLGLTDGNAFALGVVTFLQFVPTLGLGMVGGLIADRYDKQTVLRFTQAGVALTAATLGVLDLTGAVTVWWVYILALVLGIINAIESPSRVSIASELVPEKDVVNAVGLNSSSFNAARLIGPAIAGVLIGVIGTGPVFLINAASSVWIIVLLSMIDPKERYGVDRVARERGQVREAFRYVRSRPEIVLTILLVTCVSFFGLNLQVIVPLVATQVFHQGAAQYGLLASSLALGTLAGALAGAGRKRRPRLRSLVVSALAFGLFEIGIAWIGNYWLFALALVPVGVVSLFFIISANAFVQLSVESATRGRVMALYMMFFMGAGAFGSPLVGWLTSVWGIQWALAICGAATALSALGIGLLLARRLGGFHVEAHLRTRPWLQVHIGEEQMFPYRREPAEQVT</sequence>
<feature type="transmembrane region" description="Helical" evidence="7">
    <location>
        <begin position="323"/>
        <end position="345"/>
    </location>
</feature>
<keyword evidence="2" id="KW-0813">Transport</keyword>
<evidence type="ECO:0000256" key="5">
    <source>
        <dbReference type="ARBA" id="ARBA00022989"/>
    </source>
</evidence>
<evidence type="ECO:0000313" key="9">
    <source>
        <dbReference type="EMBL" id="QHC01141.1"/>
    </source>
</evidence>
<evidence type="ECO:0000313" key="10">
    <source>
        <dbReference type="Proteomes" id="UP000463857"/>
    </source>
</evidence>
<dbReference type="RefSeq" id="WP_159546278.1">
    <property type="nucleotide sequence ID" value="NZ_CP047156.1"/>
</dbReference>
<dbReference type="InterPro" id="IPR036259">
    <property type="entry name" value="MFS_trans_sf"/>
</dbReference>
<keyword evidence="5 7" id="KW-1133">Transmembrane helix</keyword>
<feature type="transmembrane region" description="Helical" evidence="7">
    <location>
        <begin position="357"/>
        <end position="379"/>
    </location>
</feature>
<accession>A0A7L4YPC4</accession>
<dbReference type="Gene3D" id="1.20.1250.20">
    <property type="entry name" value="MFS general substrate transporter like domains"/>
    <property type="match status" value="1"/>
</dbReference>
<feature type="transmembrane region" description="Helical" evidence="7">
    <location>
        <begin position="267"/>
        <end position="287"/>
    </location>
</feature>
<evidence type="ECO:0000256" key="3">
    <source>
        <dbReference type="ARBA" id="ARBA00022475"/>
    </source>
</evidence>
<feature type="transmembrane region" description="Helical" evidence="7">
    <location>
        <begin position="299"/>
        <end position="317"/>
    </location>
</feature>
<reference evidence="9 10" key="1">
    <citation type="journal article" date="2018" name="Int. J. Syst. Evol. Microbiol.">
        <title>Epidermidibacterium keratini gen. nov., sp. nov., a member of the family Sporichthyaceae, isolated from keratin epidermis.</title>
        <authorList>
            <person name="Lee D.G."/>
            <person name="Trujillo M.E."/>
            <person name="Kang S."/>
            <person name="Nam J.J."/>
            <person name="Kim Y.J."/>
        </authorList>
    </citation>
    <scope>NUCLEOTIDE SEQUENCE [LARGE SCALE GENOMIC DNA]</scope>
    <source>
        <strain evidence="9 10">EPI-7</strain>
    </source>
</reference>
<feature type="domain" description="Major facilitator superfamily (MFS) profile" evidence="8">
    <location>
        <begin position="24"/>
        <end position="411"/>
    </location>
</feature>
<dbReference type="InParanoid" id="A0A7L4YPC4"/>
<feature type="transmembrane region" description="Helical" evidence="7">
    <location>
        <begin position="234"/>
        <end position="255"/>
    </location>
</feature>
<dbReference type="SUPFAM" id="SSF103473">
    <property type="entry name" value="MFS general substrate transporter"/>
    <property type="match status" value="1"/>
</dbReference>
<dbReference type="InterPro" id="IPR010290">
    <property type="entry name" value="TM_effector"/>
</dbReference>
<dbReference type="PROSITE" id="PS50850">
    <property type="entry name" value="MFS"/>
    <property type="match status" value="1"/>
</dbReference>
<dbReference type="OrthoDB" id="9775268at2"/>
<proteinExistence type="predicted"/>
<organism evidence="9 10">
    <name type="scientific">Epidermidibacterium keratini</name>
    <dbReference type="NCBI Taxonomy" id="1891644"/>
    <lineage>
        <taxon>Bacteria</taxon>
        <taxon>Bacillati</taxon>
        <taxon>Actinomycetota</taxon>
        <taxon>Actinomycetes</taxon>
        <taxon>Sporichthyales</taxon>
        <taxon>Sporichthyaceae</taxon>
        <taxon>Epidermidibacterium</taxon>
    </lineage>
</organism>
<feature type="transmembrane region" description="Helical" evidence="7">
    <location>
        <begin position="385"/>
        <end position="408"/>
    </location>
</feature>
<keyword evidence="10" id="KW-1185">Reference proteome</keyword>
<dbReference type="KEGG" id="eke:EK0264_13135"/>
<keyword evidence="4 7" id="KW-0812">Transmembrane</keyword>
<dbReference type="Proteomes" id="UP000463857">
    <property type="component" value="Chromosome"/>
</dbReference>
<feature type="transmembrane region" description="Helical" evidence="7">
    <location>
        <begin position="164"/>
        <end position="180"/>
    </location>
</feature>
<gene>
    <name evidence="9" type="ORF">EK0264_13135</name>
</gene>
<dbReference type="PANTHER" id="PTHR23513">
    <property type="entry name" value="INTEGRAL MEMBRANE EFFLUX PROTEIN-RELATED"/>
    <property type="match status" value="1"/>
</dbReference>